<dbReference type="RefSeq" id="XP_029644209.1">
    <property type="nucleotide sequence ID" value="XM_029788349.2"/>
</dbReference>
<dbReference type="CDD" id="cd00155">
    <property type="entry name" value="RasGEF"/>
    <property type="match status" value="1"/>
</dbReference>
<dbReference type="Gene3D" id="1.10.840.10">
    <property type="entry name" value="Ras guanine-nucleotide exchange factors catalytic domain"/>
    <property type="match status" value="1"/>
</dbReference>
<dbReference type="PANTHER" id="PTHR23113:SF224">
    <property type="entry name" value="RAP GUANINE NUCLEOTIDE EXCHANGE FACTOR 1"/>
    <property type="match status" value="1"/>
</dbReference>
<dbReference type="FunFam" id="1.10.840.10:FF:000009">
    <property type="entry name" value="rap guanine nucleotide exchange factor 1"/>
    <property type="match status" value="1"/>
</dbReference>
<dbReference type="InterPro" id="IPR001895">
    <property type="entry name" value="RASGEF_cat_dom"/>
</dbReference>
<dbReference type="PROSITE" id="PS00720">
    <property type="entry name" value="RASGEF"/>
    <property type="match status" value="1"/>
</dbReference>
<dbReference type="PANTHER" id="PTHR23113">
    <property type="entry name" value="GUANINE NUCLEOTIDE EXCHANGE FACTOR"/>
    <property type="match status" value="1"/>
</dbReference>
<dbReference type="GO" id="GO:0005085">
    <property type="term" value="F:guanyl-nucleotide exchange factor activity"/>
    <property type="evidence" value="ECO:0007669"/>
    <property type="project" value="UniProtKB-KW"/>
</dbReference>
<dbReference type="InterPro" id="IPR000651">
    <property type="entry name" value="Ras-like_Gua-exchang_fac_N"/>
</dbReference>
<dbReference type="Pfam" id="PF00618">
    <property type="entry name" value="RasGEF_N"/>
    <property type="match status" value="1"/>
</dbReference>
<organism evidence="1 2">
    <name type="scientific">Octopus sinensis</name>
    <name type="common">East Asian common octopus</name>
    <dbReference type="NCBI Taxonomy" id="2607531"/>
    <lineage>
        <taxon>Eukaryota</taxon>
        <taxon>Metazoa</taxon>
        <taxon>Spiralia</taxon>
        <taxon>Lophotrochozoa</taxon>
        <taxon>Mollusca</taxon>
        <taxon>Cephalopoda</taxon>
        <taxon>Coleoidea</taxon>
        <taxon>Octopodiformes</taxon>
        <taxon>Octopoda</taxon>
        <taxon>Incirrata</taxon>
        <taxon>Octopodidae</taxon>
        <taxon>Octopus</taxon>
    </lineage>
</organism>
<dbReference type="KEGG" id="osn:115218494"/>
<evidence type="ECO:0000313" key="1">
    <source>
        <dbReference type="Proteomes" id="UP000515154"/>
    </source>
</evidence>
<sequence length="1190" mass="132090">MSGKAEKTEKSSGSKIKKKPSFRDDIKAMIKRRPSAPSQSPKSKSKSLNRTHSLNEGSKTDKHDKDITIDDVDKLKIEVDHVYKSLKYIKEVVDKETLQILPATASAVLETVTGVFTLLSNFFSNQDSSMMLSRHNQVCQCLAHLIRWADKILLYGNDQLNKDNAHEVIKALADGMKELAQASIDKLENRKNGIPRSPGPINAPFHQESPKRSSLPDIPLTPREQEILDLTSRQLNDGPLSHSSDSILDDPDDSPPPKPPLPPGMDTQIPRMMSKSSTEESELETPPPLPEKQRISSATTLNMMGSSKGDSNGHSSSSQSPLSSMLFPSPSQDHSLGGCSNSSGLVTPSSQSPRSCSPLSRSPASSIGSGLNQSMDDLLSSSNRSSRTNSFSYASSDSRSATMESSVEYALAVDEINQLTKKINQLTTSIKDVPPPVPAKGSKSPRFPSHYDNVPLGEGSGGLPVSGLVGICANTTGMSQTISHMSSHSTSCSSSSSLNTRMVSHFNSAMAGASGMPSFSHFHSHKSSSYFFSQSSQETISSSEFSSGISHSSLESLHQHGPPPLPPKKKHIQTYMQTFGSCVQPNATELAHISRRSLNFFEAEWKHHQKELHRSIYPRSNTISVISDISSGSSDNTSGIGSAENMGTPPALPAKLGRSSNRQSQASTISSQSDASIEGPAEVVREKSASMIEPPVVPPTTPEMELKRSSAPAEVSEQTKKNDKSVSPKSEILKDADSDFIELKPLDDVDVSDQLIRKRQTEVGPEIRGGSVDALLVHATVASKSGSQEDLVNEEDFMYQEAFLTTYRTFITPKDLIEKLLYRFHKFQHVSDTSKKRLARNAFSLLIRVLDELSVWCRLREKCASTVKKNPAGFQNNSSCSSTSSEIDDEISQKMMDLVFELLCQGELTLAKLLRRKIVEKLEARKHMEITAKTNNLPSHSLTLQLPDLLHFKSQDIAEQMTLLDAGLFQKIEIPEVLLWAKEQSEELSPNLTLFTEHFNKMSYWCRTKILIQEEPKDREKYLMKFIKIMRHLRKMSNFNSYLAILSALDSAPIRRLEWQKQNMEALKEFCQLIDSSASFRAYRQALSETEPPCIPYLGLILQDLTFINIGNQDLLQDGSINFAKRWQQFNILEIMRRFRKCNFDFKKSEKILAVFDGFDDYKCEDELWQISEKIKPRGGKRKATEPGES</sequence>
<reference evidence="2" key="1">
    <citation type="submission" date="2025-08" db="UniProtKB">
        <authorList>
            <consortium name="RefSeq"/>
        </authorList>
    </citation>
    <scope>IDENTIFICATION</scope>
</reference>
<dbReference type="Proteomes" id="UP000515154">
    <property type="component" value="Linkage group LG1"/>
</dbReference>
<dbReference type="SMART" id="SM00229">
    <property type="entry name" value="RasGEFN"/>
    <property type="match status" value="1"/>
</dbReference>
<dbReference type="GO" id="GO:0005886">
    <property type="term" value="C:plasma membrane"/>
    <property type="evidence" value="ECO:0007669"/>
    <property type="project" value="TreeGrafter"/>
</dbReference>
<dbReference type="InterPro" id="IPR008937">
    <property type="entry name" value="Ras-like_GEF"/>
</dbReference>
<name>A0A6P7T0K8_9MOLL</name>
<dbReference type="Gene3D" id="1.20.870.10">
    <property type="entry name" value="Son of sevenless (SoS) protein Chain: S domain 1"/>
    <property type="match status" value="1"/>
</dbReference>
<dbReference type="Pfam" id="PF00617">
    <property type="entry name" value="RasGEF"/>
    <property type="match status" value="1"/>
</dbReference>
<dbReference type="SUPFAM" id="SSF48366">
    <property type="entry name" value="Ras GEF"/>
    <property type="match status" value="1"/>
</dbReference>
<gene>
    <name evidence="2" type="primary">LOC115218494</name>
</gene>
<dbReference type="SMART" id="SM00147">
    <property type="entry name" value="RasGEF"/>
    <property type="match status" value="1"/>
</dbReference>
<dbReference type="PROSITE" id="PS50212">
    <property type="entry name" value="RASGEF_NTER"/>
    <property type="match status" value="1"/>
</dbReference>
<accession>A0A6P7T0K8</accession>
<dbReference type="CDD" id="cd06224">
    <property type="entry name" value="REM"/>
    <property type="match status" value="1"/>
</dbReference>
<dbReference type="PROSITE" id="PS50009">
    <property type="entry name" value="RASGEF_CAT"/>
    <property type="match status" value="1"/>
</dbReference>
<dbReference type="GO" id="GO:0007265">
    <property type="term" value="P:Ras protein signal transduction"/>
    <property type="evidence" value="ECO:0007669"/>
    <property type="project" value="TreeGrafter"/>
</dbReference>
<proteinExistence type="predicted"/>
<dbReference type="InterPro" id="IPR023578">
    <property type="entry name" value="Ras_GEF_dom_sf"/>
</dbReference>
<dbReference type="InterPro" id="IPR019804">
    <property type="entry name" value="Ras_G-nucl-exch_fac_CS"/>
</dbReference>
<protein>
    <submittedName>
        <fullName evidence="2">Rap guanine nucleotide exchange factor 1 isoform X1</fullName>
    </submittedName>
</protein>
<keyword evidence="1" id="KW-1185">Reference proteome</keyword>
<evidence type="ECO:0000313" key="2">
    <source>
        <dbReference type="RefSeq" id="XP_029644209.1"/>
    </source>
</evidence>
<dbReference type="AlphaFoldDB" id="A0A6P7T0K8"/>
<dbReference type="InterPro" id="IPR036964">
    <property type="entry name" value="RASGEF_cat_dom_sf"/>
</dbReference>